<feature type="domain" description="Solute-binding protein family 3/N-terminal" evidence="5">
    <location>
        <begin position="33"/>
        <end position="262"/>
    </location>
</feature>
<evidence type="ECO:0000256" key="1">
    <source>
        <dbReference type="ARBA" id="ARBA00010333"/>
    </source>
</evidence>
<gene>
    <name evidence="6" type="ORF">GR156_12240</name>
</gene>
<evidence type="ECO:0000313" key="6">
    <source>
        <dbReference type="EMBL" id="MXO01078.1"/>
    </source>
</evidence>
<protein>
    <submittedName>
        <fullName evidence="6">Transporter substrate-binding domain-containing protein</fullName>
    </submittedName>
</protein>
<dbReference type="Gene3D" id="3.40.190.10">
    <property type="entry name" value="Periplasmic binding protein-like II"/>
    <property type="match status" value="2"/>
</dbReference>
<name>A0A6N8TIN0_SHIZO</name>
<dbReference type="InterPro" id="IPR001638">
    <property type="entry name" value="Solute-binding_3/MltF_N"/>
</dbReference>
<organism evidence="6 7">
    <name type="scientific">Shinella zoogloeoides</name>
    <name type="common">Crabtreella saccharophila</name>
    <dbReference type="NCBI Taxonomy" id="352475"/>
    <lineage>
        <taxon>Bacteria</taxon>
        <taxon>Pseudomonadati</taxon>
        <taxon>Pseudomonadota</taxon>
        <taxon>Alphaproteobacteria</taxon>
        <taxon>Hyphomicrobiales</taxon>
        <taxon>Rhizobiaceae</taxon>
        <taxon>Shinella</taxon>
    </lineage>
</organism>
<dbReference type="Proteomes" id="UP000440304">
    <property type="component" value="Unassembled WGS sequence"/>
</dbReference>
<comment type="caution">
    <text evidence="6">The sequence shown here is derived from an EMBL/GenBank/DDBJ whole genome shotgun (WGS) entry which is preliminary data.</text>
</comment>
<proteinExistence type="inferred from homology"/>
<keyword evidence="2" id="KW-0813">Transport</keyword>
<reference evidence="6 7" key="1">
    <citation type="submission" date="2019-12" db="EMBL/GenBank/DDBJ databases">
        <title>Shinella granuli gen. nov., sp. nov., and proposal of the reclassification of Zoogloea ramigera ATCC 19623 as Shinella zoogloeoides sp. nov.</title>
        <authorList>
            <person name="Gao J."/>
        </authorList>
    </citation>
    <scope>NUCLEOTIDE SEQUENCE [LARGE SCALE GENOMIC DNA]</scope>
    <source>
        <strain evidence="6 7">DSM 287</strain>
    </source>
</reference>
<sequence length="337" mass="36529">MKTGILAMAIAALAGGTAAQAAGTLDIIKERGEVRCGVSQGVLGFSAPDKNGAWSGFDVDFCRAVAAATLGNPDKVAYVPLSTKDRFTALQSGEVDLLSRQTTWTLSRDTDLGMSFVGTIYYDGQAFMINKELGVKSVKEISGASVCTETGTTTEQNMADYFSANKIEYQVIAFEKPDQTVQAFNTGRCDVYSTDASALYAQRLTLNDPERFVVLPEVISKEPLGPAVRQGDDQWFKVVRWTLFALIEAEEMGITKENAASLLESGTVAQKRFLGIDNEAGKTMGLDPKWAYQAVSAVGNYGEVFERHLGKDSPLKIDRGLNRLWSDGGLMYAPPLR</sequence>
<dbReference type="Pfam" id="PF00497">
    <property type="entry name" value="SBP_bac_3"/>
    <property type="match status" value="1"/>
</dbReference>
<evidence type="ECO:0000256" key="2">
    <source>
        <dbReference type="ARBA" id="ARBA00022448"/>
    </source>
</evidence>
<dbReference type="PANTHER" id="PTHR30085">
    <property type="entry name" value="AMINO ACID ABC TRANSPORTER PERMEASE"/>
    <property type="match status" value="1"/>
</dbReference>
<dbReference type="InterPro" id="IPR051455">
    <property type="entry name" value="Bact_solute-bind_prot3"/>
</dbReference>
<dbReference type="SUPFAM" id="SSF53850">
    <property type="entry name" value="Periplasmic binding protein-like II"/>
    <property type="match status" value="1"/>
</dbReference>
<dbReference type="PANTHER" id="PTHR30085:SF7">
    <property type="entry name" value="AMINO-ACID ABC TRANSPORTER-BINDING PROTEIN YHDW-RELATED"/>
    <property type="match status" value="1"/>
</dbReference>
<dbReference type="SMART" id="SM00062">
    <property type="entry name" value="PBPb"/>
    <property type="match status" value="1"/>
</dbReference>
<dbReference type="CDD" id="cd13692">
    <property type="entry name" value="PBP2_BztA"/>
    <property type="match status" value="1"/>
</dbReference>
<keyword evidence="3 4" id="KW-0732">Signal</keyword>
<dbReference type="EMBL" id="WUML01000009">
    <property type="protein sequence ID" value="MXO01078.1"/>
    <property type="molecule type" value="Genomic_DNA"/>
</dbReference>
<evidence type="ECO:0000259" key="5">
    <source>
        <dbReference type="SMART" id="SM00062"/>
    </source>
</evidence>
<evidence type="ECO:0000313" key="7">
    <source>
        <dbReference type="Proteomes" id="UP000440304"/>
    </source>
</evidence>
<feature type="signal peptide" evidence="4">
    <location>
        <begin position="1"/>
        <end position="21"/>
    </location>
</feature>
<dbReference type="RefSeq" id="WP_160786466.1">
    <property type="nucleotide sequence ID" value="NZ_CP086612.1"/>
</dbReference>
<comment type="similarity">
    <text evidence="1">Belongs to the bacterial solute-binding protein 3 family.</text>
</comment>
<dbReference type="AlphaFoldDB" id="A0A6N8TIN0"/>
<evidence type="ECO:0000256" key="4">
    <source>
        <dbReference type="SAM" id="SignalP"/>
    </source>
</evidence>
<dbReference type="GO" id="GO:0006865">
    <property type="term" value="P:amino acid transport"/>
    <property type="evidence" value="ECO:0007669"/>
    <property type="project" value="TreeGrafter"/>
</dbReference>
<evidence type="ECO:0000256" key="3">
    <source>
        <dbReference type="ARBA" id="ARBA00022729"/>
    </source>
</evidence>
<dbReference type="OrthoDB" id="9777941at2"/>
<feature type="chain" id="PRO_5026917163" evidence="4">
    <location>
        <begin position="22"/>
        <end position="337"/>
    </location>
</feature>
<accession>A0A6N8TIN0</accession>